<dbReference type="SUPFAM" id="SSF53590">
    <property type="entry name" value="Nucleoside hydrolase"/>
    <property type="match status" value="1"/>
</dbReference>
<dbReference type="Gene3D" id="3.90.245.10">
    <property type="entry name" value="Ribonucleoside hydrolase-like"/>
    <property type="match status" value="1"/>
</dbReference>
<keyword evidence="1 4" id="KW-0378">Hydrolase</keyword>
<dbReference type="PANTHER" id="PTHR12304:SF4">
    <property type="entry name" value="URIDINE NUCLEOSIDASE"/>
    <property type="match status" value="1"/>
</dbReference>
<keyword evidence="5" id="KW-1185">Reference proteome</keyword>
<dbReference type="InterPro" id="IPR001910">
    <property type="entry name" value="Inosine/uridine_hydrolase_dom"/>
</dbReference>
<dbReference type="GO" id="GO:0005829">
    <property type="term" value="C:cytosol"/>
    <property type="evidence" value="ECO:0007669"/>
    <property type="project" value="TreeGrafter"/>
</dbReference>
<evidence type="ECO:0000313" key="5">
    <source>
        <dbReference type="Proteomes" id="UP001153404"/>
    </source>
</evidence>
<organism evidence="4 5">
    <name type="scientific">Cohnella rhizosphaerae</name>
    <dbReference type="NCBI Taxonomy" id="1457232"/>
    <lineage>
        <taxon>Bacteria</taxon>
        <taxon>Bacillati</taxon>
        <taxon>Bacillota</taxon>
        <taxon>Bacilli</taxon>
        <taxon>Bacillales</taxon>
        <taxon>Paenibacillaceae</taxon>
        <taxon>Cohnella</taxon>
    </lineage>
</organism>
<dbReference type="GO" id="GO:0008477">
    <property type="term" value="F:purine nucleosidase activity"/>
    <property type="evidence" value="ECO:0007669"/>
    <property type="project" value="TreeGrafter"/>
</dbReference>
<keyword evidence="2" id="KW-0326">Glycosidase</keyword>
<gene>
    <name evidence="4" type="ORF">OMP40_09760</name>
</gene>
<dbReference type="InterPro" id="IPR023186">
    <property type="entry name" value="IUNH"/>
</dbReference>
<dbReference type="PANTHER" id="PTHR12304">
    <property type="entry name" value="INOSINE-URIDINE PREFERRING NUCLEOSIDE HYDROLASE"/>
    <property type="match status" value="1"/>
</dbReference>
<name>A0A9X4QSR9_9BACL</name>
<comment type="caution">
    <text evidence="4">The sequence shown here is derived from an EMBL/GenBank/DDBJ whole genome shotgun (WGS) entry which is preliminary data.</text>
</comment>
<evidence type="ECO:0000256" key="2">
    <source>
        <dbReference type="ARBA" id="ARBA00023295"/>
    </source>
</evidence>
<accession>A0A9X4QSR9</accession>
<dbReference type="EMBL" id="JAPDIA010000003">
    <property type="protein sequence ID" value="MDG0809594.1"/>
    <property type="molecule type" value="Genomic_DNA"/>
</dbReference>
<evidence type="ECO:0000313" key="4">
    <source>
        <dbReference type="EMBL" id="MDG0809594.1"/>
    </source>
</evidence>
<evidence type="ECO:0000256" key="1">
    <source>
        <dbReference type="ARBA" id="ARBA00022801"/>
    </source>
</evidence>
<protein>
    <submittedName>
        <fullName evidence="4">Nucleoside hydrolase</fullName>
    </submittedName>
</protein>
<reference evidence="4" key="1">
    <citation type="submission" date="2022-10" db="EMBL/GenBank/DDBJ databases">
        <title>Comparative genomic analysis of Cohnella hashimotonis sp. nov., isolated from the International Space Station.</title>
        <authorList>
            <person name="Simpson A."/>
            <person name="Venkateswaran K."/>
        </authorList>
    </citation>
    <scope>NUCLEOTIDE SEQUENCE</scope>
    <source>
        <strain evidence="4">DSM 28161</strain>
    </source>
</reference>
<dbReference type="AlphaFoldDB" id="A0A9X4QSR9"/>
<proteinExistence type="predicted"/>
<feature type="domain" description="Inosine/uridine-preferring nucleoside hydrolase" evidence="3">
    <location>
        <begin position="26"/>
        <end position="260"/>
    </location>
</feature>
<dbReference type="Proteomes" id="UP001153404">
    <property type="component" value="Unassembled WGS sequence"/>
</dbReference>
<sequence>MSASFVEMPEDRRVRRLAHPGRKVSIVLDTDTYNEIDDQFAMIYALCSPESLELEAVHAAPFHNNMSEGPADGMEKSYREILKIRSLAGMETLPVYRGSAAYMPGPDAPVESEAARDLIRRALARGEDDPLYVVAIGAITNVASALLLEPALADRIVLVWLGGHAFHWQDTREFNLEQDLHATRVVLDSGVPLVLLPCMGVVSHLTTTLSELRDHVKDKGPLGQYLYETYLGCMDDHAGRSRVIWDLSAIAWLVRPDWCPSELAPSPLVSDDCRWLEADGRHSIRYVTYVDRDAIFRDLFAKLDVRARAERNDGV</sequence>
<dbReference type="GO" id="GO:0006152">
    <property type="term" value="P:purine nucleoside catabolic process"/>
    <property type="evidence" value="ECO:0007669"/>
    <property type="project" value="TreeGrafter"/>
</dbReference>
<dbReference type="Pfam" id="PF01156">
    <property type="entry name" value="IU_nuc_hydro"/>
    <property type="match status" value="1"/>
</dbReference>
<dbReference type="RefSeq" id="WP_277530978.1">
    <property type="nucleotide sequence ID" value="NZ_JAPDIA010000003.1"/>
</dbReference>
<dbReference type="InterPro" id="IPR036452">
    <property type="entry name" value="Ribo_hydro-like"/>
</dbReference>
<evidence type="ECO:0000259" key="3">
    <source>
        <dbReference type="Pfam" id="PF01156"/>
    </source>
</evidence>